<reference evidence="2 3" key="1">
    <citation type="journal article" date="2009" name="Stand. Genomic Sci.">
        <title>Complete genome sequence of Actinosynnema mirum type strain (101).</title>
        <authorList>
            <person name="Land M."/>
            <person name="Lapidus A."/>
            <person name="Mayilraj S."/>
            <person name="Chen F."/>
            <person name="Copeland A."/>
            <person name="Del Rio T.G."/>
            <person name="Nolan M."/>
            <person name="Lucas S."/>
            <person name="Tice H."/>
            <person name="Cheng J.F."/>
            <person name="Chertkov O."/>
            <person name="Bruce D."/>
            <person name="Goodwin L."/>
            <person name="Pitluck S."/>
            <person name="Rohde M."/>
            <person name="Goker M."/>
            <person name="Pati A."/>
            <person name="Ivanova N."/>
            <person name="Mavromatis K."/>
            <person name="Chen A."/>
            <person name="Palaniappan K."/>
            <person name="Hauser L."/>
            <person name="Chang Y.J."/>
            <person name="Jeffries C.C."/>
            <person name="Brettin T."/>
            <person name="Detter J.C."/>
            <person name="Han C."/>
            <person name="Chain P."/>
            <person name="Tindall B.J."/>
            <person name="Bristow J."/>
            <person name="Eisen J.A."/>
            <person name="Markowitz V."/>
            <person name="Hugenholtz P."/>
            <person name="Kyrpides N.C."/>
            <person name="Klenk H.P."/>
        </authorList>
    </citation>
    <scope>NUCLEOTIDE SEQUENCE [LARGE SCALE GENOMIC DNA]</scope>
    <source>
        <strain evidence="3">ATCC 29888 / DSM 43827 / JCM 3225 / NBRC 14064 / NCIMB 13271 / NRRL B-12336 / IMRU 3971 / 101</strain>
    </source>
</reference>
<accession>C6WFN5</accession>
<dbReference type="AlphaFoldDB" id="C6WFN5"/>
<evidence type="ECO:0000313" key="3">
    <source>
        <dbReference type="Proteomes" id="UP000002213"/>
    </source>
</evidence>
<keyword evidence="3" id="KW-1185">Reference proteome</keyword>
<dbReference type="HOGENOM" id="CLU_092431_0_0_11"/>
<dbReference type="eggNOG" id="COG0142">
    <property type="taxonomic scope" value="Bacteria"/>
</dbReference>
<name>C6WFN5_ACTMD</name>
<dbReference type="EMBL" id="CP001630">
    <property type="protein sequence ID" value="ACU35970.1"/>
    <property type="molecule type" value="Genomic_DNA"/>
</dbReference>
<dbReference type="STRING" id="446462.Amir_2023"/>
<organism evidence="2 3">
    <name type="scientific">Actinosynnema mirum (strain ATCC 29888 / DSM 43827 / JCM 3225 / NBRC 14064 / NCIMB 13271 / NRRL B-12336 / IMRU 3971 / 101)</name>
    <dbReference type="NCBI Taxonomy" id="446462"/>
    <lineage>
        <taxon>Bacteria</taxon>
        <taxon>Bacillati</taxon>
        <taxon>Actinomycetota</taxon>
        <taxon>Actinomycetes</taxon>
        <taxon>Pseudonocardiales</taxon>
        <taxon>Pseudonocardiaceae</taxon>
        <taxon>Actinosynnema</taxon>
    </lineage>
</organism>
<gene>
    <name evidence="2" type="ordered locus">Amir_2023</name>
</gene>
<dbReference type="Pfam" id="PF21780">
    <property type="entry name" value="DUF6875"/>
    <property type="match status" value="1"/>
</dbReference>
<evidence type="ECO:0000313" key="2">
    <source>
        <dbReference type="EMBL" id="ACU35970.1"/>
    </source>
</evidence>
<dbReference type="Proteomes" id="UP000002213">
    <property type="component" value="Chromosome"/>
</dbReference>
<feature type="domain" description="DUF6875" evidence="1">
    <location>
        <begin position="22"/>
        <end position="194"/>
    </location>
</feature>
<dbReference type="KEGG" id="ami:Amir_2023"/>
<protein>
    <recommendedName>
        <fullName evidence="1">DUF6875 domain-containing protein</fullName>
    </recommendedName>
</protein>
<sequence length="215" mass="23689">MPVPPPVGPGTAGTSVAADLAAALEWVEQFVMKPHGQLGRDGAVCPFVQASMKADTFLLESWTVEPDATVDDLVASVNLLADTFEAREWASRNQMLHTLVVVLDGLAPERFHLLDDAHARAKSGLVKRGLMFAQFYPECDERAVRNPALQVARSPVPMLAIRRMAQHDVLFLDSAAEWFAAYADRFADRYQQNAVRDPALKKAFAGAQERWGDRS</sequence>
<proteinExistence type="predicted"/>
<dbReference type="InterPro" id="IPR049240">
    <property type="entry name" value="DUF6875"/>
</dbReference>
<evidence type="ECO:0000259" key="1">
    <source>
        <dbReference type="Pfam" id="PF21780"/>
    </source>
</evidence>